<dbReference type="EMBL" id="DWWT01000054">
    <property type="protein sequence ID" value="HJC06578.1"/>
    <property type="molecule type" value="Genomic_DNA"/>
</dbReference>
<dbReference type="AlphaFoldDB" id="A0A9D2SIT1"/>
<name>A0A9D2SIT1_9FIRM</name>
<dbReference type="InterPro" id="IPR036457">
    <property type="entry name" value="PPM-type-like_dom_sf"/>
</dbReference>
<gene>
    <name evidence="2" type="ORF">H9704_10570</name>
</gene>
<organism evidence="2 3">
    <name type="scientific">Candidatus Enterocloster excrementipullorum</name>
    <dbReference type="NCBI Taxonomy" id="2838559"/>
    <lineage>
        <taxon>Bacteria</taxon>
        <taxon>Bacillati</taxon>
        <taxon>Bacillota</taxon>
        <taxon>Clostridia</taxon>
        <taxon>Lachnospirales</taxon>
        <taxon>Lachnospiraceae</taxon>
        <taxon>Enterocloster</taxon>
    </lineage>
</organism>
<comment type="caution">
    <text evidence="2">The sequence shown here is derived from an EMBL/GenBank/DDBJ whole genome shotgun (WGS) entry which is preliminary data.</text>
</comment>
<evidence type="ECO:0000259" key="1">
    <source>
        <dbReference type="PROSITE" id="PS51746"/>
    </source>
</evidence>
<protein>
    <submittedName>
        <fullName evidence="2">Protein serine/threonine phosphatase 2C family protein</fullName>
    </submittedName>
</protein>
<dbReference type="PROSITE" id="PS51746">
    <property type="entry name" value="PPM_2"/>
    <property type="match status" value="1"/>
</dbReference>
<reference evidence="2" key="1">
    <citation type="journal article" date="2021" name="PeerJ">
        <title>Extensive microbial diversity within the chicken gut microbiome revealed by metagenomics and culture.</title>
        <authorList>
            <person name="Gilroy R."/>
            <person name="Ravi A."/>
            <person name="Getino M."/>
            <person name="Pursley I."/>
            <person name="Horton D.L."/>
            <person name="Alikhan N.F."/>
            <person name="Baker D."/>
            <person name="Gharbi K."/>
            <person name="Hall N."/>
            <person name="Watson M."/>
            <person name="Adriaenssens E.M."/>
            <person name="Foster-Nyarko E."/>
            <person name="Jarju S."/>
            <person name="Secka A."/>
            <person name="Antonio M."/>
            <person name="Oren A."/>
            <person name="Chaudhuri R.R."/>
            <person name="La Ragione R."/>
            <person name="Hildebrand F."/>
            <person name="Pallen M.J."/>
        </authorList>
    </citation>
    <scope>NUCLEOTIDE SEQUENCE</scope>
    <source>
        <strain evidence="2">CHK180-15479</strain>
    </source>
</reference>
<dbReference type="Gene3D" id="3.60.40.10">
    <property type="entry name" value="PPM-type phosphatase domain"/>
    <property type="match status" value="1"/>
</dbReference>
<dbReference type="SMART" id="SM00332">
    <property type="entry name" value="PP2Cc"/>
    <property type="match status" value="1"/>
</dbReference>
<dbReference type="Proteomes" id="UP000823910">
    <property type="component" value="Unassembled WGS sequence"/>
</dbReference>
<dbReference type="InterPro" id="IPR001932">
    <property type="entry name" value="PPM-type_phosphatase-like_dom"/>
</dbReference>
<evidence type="ECO:0000313" key="3">
    <source>
        <dbReference type="Proteomes" id="UP000823910"/>
    </source>
</evidence>
<accession>A0A9D2SIT1</accession>
<dbReference type="SUPFAM" id="SSF81606">
    <property type="entry name" value="PP2C-like"/>
    <property type="match status" value="1"/>
</dbReference>
<feature type="domain" description="PPM-type phosphatase" evidence="1">
    <location>
        <begin position="45"/>
        <end position="291"/>
    </location>
</feature>
<evidence type="ECO:0000313" key="2">
    <source>
        <dbReference type="EMBL" id="HJC06578.1"/>
    </source>
</evidence>
<reference evidence="2" key="2">
    <citation type="submission" date="2021-04" db="EMBL/GenBank/DDBJ databases">
        <authorList>
            <person name="Gilroy R."/>
        </authorList>
    </citation>
    <scope>NUCLEOTIDE SEQUENCE</scope>
    <source>
        <strain evidence="2">CHK180-15479</strain>
    </source>
</reference>
<proteinExistence type="predicted"/>
<sequence>MNVSGSGSEILMAILPVLLAVLLLVRLVLARTSSGKKPMTAEEKGWGTAQTGGSREIQADRVEVIKTGAGVLGILADGIGRENTGRVCAQIALDAAADAYEPYQVLTNPEYLFRTVCREANVRIQKTIGERRGGACLGLVFLGNGYLHYGLVGDIRIALFRGGELIPLSQGHTLDVLARQAYEEGRISKKEAIWSMEEKRRWNYLGMDGFKEIEVPEQPVRLKKGDLAVMVSRGIWQELSWADLEDLLSGDESLPEKARQIAWAAGRSPGDDKENGSVVILRSWEAEDAAD</sequence>